<sequence>MSLADLKVGGLYVILQARQEPPEPNEFYWGLYLHSDSVGGMAYHVVDTGSGLRPEHEYTGGIFNTPLLTGLFRIADITRPLHPFVDRIIRSYDSSLNCPGRSSNSKFWVLNVLALLIQPTATGWLPVNCHNLPILEQEIRDWGNRMSQGRCIHQSPKPIGSSTICGLPEWKTQQGTWPEHAVRNNGPDNLVLERAKLRELAEGWPCYRDACEWENFESIFHPGAYVYTTWSGRVPYLDFMAASKAGMDKGAFIMHRCHGITTDITPDASRAVTKMKATITQRFTIDGIEVDAEADCRFCFFFEKVDGRWGARFVRHWYEKDKLLPVIPNQFPNIDVQTLNSYPEGYKCLAYCQELTMGVSVLRDMPGHRRHAGTICGEKHDLLYRLAKEWLDGK</sequence>
<gene>
    <name evidence="2" type="ORF">PENPOL_c008G09286</name>
</gene>
<organism evidence="2 3">
    <name type="scientific">Penicillium polonicum</name>
    <dbReference type="NCBI Taxonomy" id="60169"/>
    <lineage>
        <taxon>Eukaryota</taxon>
        <taxon>Fungi</taxon>
        <taxon>Dikarya</taxon>
        <taxon>Ascomycota</taxon>
        <taxon>Pezizomycotina</taxon>
        <taxon>Eurotiomycetes</taxon>
        <taxon>Eurotiomycetidae</taxon>
        <taxon>Eurotiales</taxon>
        <taxon>Aspergillaceae</taxon>
        <taxon>Penicillium</taxon>
    </lineage>
</organism>
<accession>A0A1V6NHP8</accession>
<dbReference type="InterPro" id="IPR037401">
    <property type="entry name" value="SnoaL-like"/>
</dbReference>
<dbReference type="Gene3D" id="3.10.450.50">
    <property type="match status" value="1"/>
</dbReference>
<evidence type="ECO:0000313" key="3">
    <source>
        <dbReference type="Proteomes" id="UP000191408"/>
    </source>
</evidence>
<dbReference type="Proteomes" id="UP000191408">
    <property type="component" value="Unassembled WGS sequence"/>
</dbReference>
<name>A0A1V6NHP8_PENPO</name>
<protein>
    <recommendedName>
        <fullName evidence="1">SnoaL-like domain-containing protein</fullName>
    </recommendedName>
</protein>
<evidence type="ECO:0000259" key="1">
    <source>
        <dbReference type="Pfam" id="PF13577"/>
    </source>
</evidence>
<dbReference type="InterPro" id="IPR032710">
    <property type="entry name" value="NTF2-like_dom_sf"/>
</dbReference>
<evidence type="ECO:0000313" key="2">
    <source>
        <dbReference type="EMBL" id="OQD64129.1"/>
    </source>
</evidence>
<dbReference type="EMBL" id="MDYM01000008">
    <property type="protein sequence ID" value="OQD64129.1"/>
    <property type="molecule type" value="Genomic_DNA"/>
</dbReference>
<keyword evidence="3" id="KW-1185">Reference proteome</keyword>
<comment type="caution">
    <text evidence="2">The sequence shown here is derived from an EMBL/GenBank/DDBJ whole genome shotgun (WGS) entry which is preliminary data.</text>
</comment>
<dbReference type="SUPFAM" id="SSF54427">
    <property type="entry name" value="NTF2-like"/>
    <property type="match status" value="1"/>
</dbReference>
<reference evidence="3" key="1">
    <citation type="journal article" date="2017" name="Nat. Microbiol.">
        <title>Global analysis of biosynthetic gene clusters reveals vast potential of secondary metabolite production in Penicillium species.</title>
        <authorList>
            <person name="Nielsen J.C."/>
            <person name="Grijseels S."/>
            <person name="Prigent S."/>
            <person name="Ji B."/>
            <person name="Dainat J."/>
            <person name="Nielsen K.F."/>
            <person name="Frisvad J.C."/>
            <person name="Workman M."/>
            <person name="Nielsen J."/>
        </authorList>
    </citation>
    <scope>NUCLEOTIDE SEQUENCE [LARGE SCALE GENOMIC DNA]</scope>
    <source>
        <strain evidence="3">IBT 4502</strain>
    </source>
</reference>
<dbReference type="AlphaFoldDB" id="A0A1V6NHP8"/>
<dbReference type="Pfam" id="PF13577">
    <property type="entry name" value="SnoaL_4"/>
    <property type="match status" value="1"/>
</dbReference>
<proteinExistence type="predicted"/>
<feature type="domain" description="SnoaL-like" evidence="1">
    <location>
        <begin position="192"/>
        <end position="310"/>
    </location>
</feature>
<dbReference type="OrthoDB" id="2533647at2759"/>